<comment type="similarity">
    <text evidence="1">Belongs to the barstar family.</text>
</comment>
<name>A0A4S4APK1_9RHOO</name>
<dbReference type="RefSeq" id="WP_136384672.1">
    <property type="nucleotide sequence ID" value="NZ_SSOD01000006.1"/>
</dbReference>
<organism evidence="3 4">
    <name type="scientific">Pseudothauera rhizosphaerae</name>
    <dbReference type="NCBI Taxonomy" id="2565932"/>
    <lineage>
        <taxon>Bacteria</taxon>
        <taxon>Pseudomonadati</taxon>
        <taxon>Pseudomonadota</taxon>
        <taxon>Betaproteobacteria</taxon>
        <taxon>Rhodocyclales</taxon>
        <taxon>Zoogloeaceae</taxon>
        <taxon>Pseudothauera</taxon>
    </lineage>
</organism>
<keyword evidence="4" id="KW-1185">Reference proteome</keyword>
<gene>
    <name evidence="3" type="ORF">E6O51_09080</name>
</gene>
<dbReference type="OrthoDB" id="5295683at2"/>
<dbReference type="InterPro" id="IPR035905">
    <property type="entry name" value="Barstar-like_sf"/>
</dbReference>
<evidence type="ECO:0000259" key="2">
    <source>
        <dbReference type="Pfam" id="PF01337"/>
    </source>
</evidence>
<dbReference type="Gene3D" id="3.30.370.10">
    <property type="entry name" value="Barstar-like"/>
    <property type="match status" value="1"/>
</dbReference>
<dbReference type="Proteomes" id="UP000307956">
    <property type="component" value="Unassembled WGS sequence"/>
</dbReference>
<dbReference type="InterPro" id="IPR000468">
    <property type="entry name" value="Barstar"/>
</dbReference>
<dbReference type="SUPFAM" id="SSF52038">
    <property type="entry name" value="Barstar-related"/>
    <property type="match status" value="1"/>
</dbReference>
<reference evidence="3 4" key="1">
    <citation type="submission" date="2019-04" db="EMBL/GenBank/DDBJ databases">
        <title>Azoarcus rhizosphaerae sp. nov. isolated from rhizosphere of Ficus religiosa.</title>
        <authorList>
            <person name="Lin S.-Y."/>
            <person name="Hameed A."/>
            <person name="Hsu Y.-H."/>
            <person name="Young C.-C."/>
        </authorList>
    </citation>
    <scope>NUCLEOTIDE SEQUENCE [LARGE SCALE GENOMIC DNA]</scope>
    <source>
        <strain evidence="3 4">CC-YHH848</strain>
    </source>
</reference>
<evidence type="ECO:0000313" key="3">
    <source>
        <dbReference type="EMBL" id="THF61598.1"/>
    </source>
</evidence>
<dbReference type="AlphaFoldDB" id="A0A4S4APK1"/>
<dbReference type="Pfam" id="PF01337">
    <property type="entry name" value="Barstar"/>
    <property type="match status" value="1"/>
</dbReference>
<sequence>MNAASLFDAAGVRPLPRGGLRGLEAAARAAGVPLHRVELAACRDKAGLLRAIAAALAFPSWFGHNWDALSDCLGDLSWLPGDCVAVAFAGSRPLRAAAPEDYRSALEIFAEAAAELARDGRRLILFAPLPARP</sequence>
<evidence type="ECO:0000256" key="1">
    <source>
        <dbReference type="ARBA" id="ARBA00006845"/>
    </source>
</evidence>
<protein>
    <recommendedName>
        <fullName evidence="2">Barstar (barnase inhibitor) domain-containing protein</fullName>
    </recommendedName>
</protein>
<accession>A0A4S4APK1</accession>
<evidence type="ECO:0000313" key="4">
    <source>
        <dbReference type="Proteomes" id="UP000307956"/>
    </source>
</evidence>
<feature type="domain" description="Barstar (barnase inhibitor)" evidence="2">
    <location>
        <begin position="34"/>
        <end position="126"/>
    </location>
</feature>
<proteinExistence type="inferred from homology"/>
<dbReference type="EMBL" id="SSOD01000006">
    <property type="protein sequence ID" value="THF61598.1"/>
    <property type="molecule type" value="Genomic_DNA"/>
</dbReference>
<comment type="caution">
    <text evidence="3">The sequence shown here is derived from an EMBL/GenBank/DDBJ whole genome shotgun (WGS) entry which is preliminary data.</text>
</comment>